<accession>A0A8H8T2P7</accession>
<dbReference type="Proteomes" id="UP000650533">
    <property type="component" value="Chromosome 14"/>
</dbReference>
<organism evidence="3 4">
    <name type="scientific">Rhizoctonia solani</name>
    <dbReference type="NCBI Taxonomy" id="456999"/>
    <lineage>
        <taxon>Eukaryota</taxon>
        <taxon>Fungi</taxon>
        <taxon>Dikarya</taxon>
        <taxon>Basidiomycota</taxon>
        <taxon>Agaricomycotina</taxon>
        <taxon>Agaricomycetes</taxon>
        <taxon>Cantharellales</taxon>
        <taxon>Ceratobasidiaceae</taxon>
        <taxon>Rhizoctonia</taxon>
    </lineage>
</organism>
<dbReference type="GeneID" id="67033168"/>
<dbReference type="RefSeq" id="XP_043186050.1">
    <property type="nucleotide sequence ID" value="XM_043330705.1"/>
</dbReference>
<keyword evidence="1" id="KW-0648">Protein biosynthesis</keyword>
<dbReference type="InterPro" id="IPR004154">
    <property type="entry name" value="Anticodon-bd"/>
</dbReference>
<dbReference type="GO" id="GO:0005739">
    <property type="term" value="C:mitochondrion"/>
    <property type="evidence" value="ECO:0007669"/>
    <property type="project" value="TreeGrafter"/>
</dbReference>
<dbReference type="PANTHER" id="PTHR11451">
    <property type="entry name" value="THREONINE-TRNA LIGASE"/>
    <property type="match status" value="1"/>
</dbReference>
<name>A0A8H8T2P7_9AGAM</name>
<dbReference type="GO" id="GO:0006435">
    <property type="term" value="P:threonyl-tRNA aminoacylation"/>
    <property type="evidence" value="ECO:0007669"/>
    <property type="project" value="TreeGrafter"/>
</dbReference>
<dbReference type="GO" id="GO:0004829">
    <property type="term" value="F:threonine-tRNA ligase activity"/>
    <property type="evidence" value="ECO:0007669"/>
    <property type="project" value="TreeGrafter"/>
</dbReference>
<keyword evidence="3" id="KW-0030">Aminoacyl-tRNA synthetase</keyword>
<protein>
    <submittedName>
        <fullName evidence="3">Glycyl-tRNA synthetase</fullName>
    </submittedName>
</protein>
<dbReference type="KEGG" id="rsx:RhiXN_10890"/>
<dbReference type="SUPFAM" id="SSF52954">
    <property type="entry name" value="Class II aaRS ABD-related"/>
    <property type="match status" value="1"/>
</dbReference>
<gene>
    <name evidence="3" type="ORF">RhiXN_10890</name>
</gene>
<dbReference type="AlphaFoldDB" id="A0A8H8T2P7"/>
<keyword evidence="3" id="KW-0436">Ligase</keyword>
<dbReference type="InterPro" id="IPR036621">
    <property type="entry name" value="Anticodon-bd_dom_sf"/>
</dbReference>
<feature type="domain" description="Anticodon-binding" evidence="2">
    <location>
        <begin position="3"/>
        <end position="69"/>
    </location>
</feature>
<dbReference type="PANTHER" id="PTHR11451:SF46">
    <property type="entry name" value="THREONINE--TRNA LIGASE"/>
    <property type="match status" value="1"/>
</dbReference>
<dbReference type="Pfam" id="PF03129">
    <property type="entry name" value="HGTP_anticodon"/>
    <property type="match status" value="1"/>
</dbReference>
<evidence type="ECO:0000259" key="2">
    <source>
        <dbReference type="Pfam" id="PF03129"/>
    </source>
</evidence>
<sequence>MFADIDLTGDTLPKKIRNAEIAQYNFIVVVGEAEANVKAVNVRNRDDVGNKQRQDEVIPLDDFVAKLLSLKTERRLENKLL</sequence>
<evidence type="ECO:0000313" key="3">
    <source>
        <dbReference type="EMBL" id="QRW25813.1"/>
    </source>
</evidence>
<proteinExistence type="predicted"/>
<evidence type="ECO:0000256" key="1">
    <source>
        <dbReference type="ARBA" id="ARBA00022917"/>
    </source>
</evidence>
<dbReference type="EMBL" id="CP059671">
    <property type="protein sequence ID" value="QRW25813.1"/>
    <property type="molecule type" value="Genomic_DNA"/>
</dbReference>
<reference evidence="3" key="1">
    <citation type="submission" date="2020-05" db="EMBL/GenBank/DDBJ databases">
        <title>Evolutionary and genomic comparisons of hybrid uninucleate and nonhybrid Rhizoctonia fungi.</title>
        <authorList>
            <person name="Li C."/>
            <person name="Chen X."/>
        </authorList>
    </citation>
    <scope>NUCLEOTIDE SEQUENCE</scope>
    <source>
        <strain evidence="3">AG-1 IA</strain>
    </source>
</reference>
<dbReference type="Gene3D" id="3.40.50.800">
    <property type="entry name" value="Anticodon-binding domain"/>
    <property type="match status" value="1"/>
</dbReference>
<evidence type="ECO:0000313" key="4">
    <source>
        <dbReference type="Proteomes" id="UP000650533"/>
    </source>
</evidence>